<sequence length="188" mass="20926">MPGIIWLKMAFVPWIVHWSTVNNHSLGTPAKMGIPLLLGVLLWGYRRGYGSPTWMETGTMFYFALAGLLTVLGSGFFTVYGDVVGSLVLSGLWMGTLAKSMPLTGDYIKWHFHPALWSNHVFIKTNAIITAVWGGIYLLQAVAALAGHFTPAQAFQWMLVRHLLLVPAIIFTIWFQKWYPTHGAASCD</sequence>
<evidence type="ECO:0000313" key="3">
    <source>
        <dbReference type="Proteomes" id="UP000239549"/>
    </source>
</evidence>
<proteinExistence type="predicted"/>
<organism evidence="2 3">
    <name type="scientific">Desulfocucumis palustris</name>
    <dbReference type="NCBI Taxonomy" id="1898651"/>
    <lineage>
        <taxon>Bacteria</taxon>
        <taxon>Bacillati</taxon>
        <taxon>Bacillota</taxon>
        <taxon>Clostridia</taxon>
        <taxon>Eubacteriales</taxon>
        <taxon>Desulfocucumaceae</taxon>
        <taxon>Desulfocucumis</taxon>
    </lineage>
</organism>
<dbReference type="EMBL" id="BFAV01000157">
    <property type="protein sequence ID" value="GBF35092.1"/>
    <property type="molecule type" value="Genomic_DNA"/>
</dbReference>
<accession>A0A2L2XG33</accession>
<reference evidence="3" key="1">
    <citation type="submission" date="2018-02" db="EMBL/GenBank/DDBJ databases">
        <title>Genome sequence of Desulfocucumis palustris strain NAW-5.</title>
        <authorList>
            <person name="Watanabe M."/>
            <person name="Kojima H."/>
            <person name="Fukui M."/>
        </authorList>
    </citation>
    <scope>NUCLEOTIDE SEQUENCE [LARGE SCALE GENOMIC DNA]</scope>
    <source>
        <strain evidence="3">NAW-5</strain>
    </source>
</reference>
<evidence type="ECO:0000256" key="1">
    <source>
        <dbReference type="SAM" id="Phobius"/>
    </source>
</evidence>
<feature type="transmembrane region" description="Helical" evidence="1">
    <location>
        <begin position="121"/>
        <end position="142"/>
    </location>
</feature>
<name>A0A2L2XG33_9FIRM</name>
<dbReference type="RefSeq" id="WP_128739165.1">
    <property type="nucleotide sequence ID" value="NZ_BFAV01000157.1"/>
</dbReference>
<keyword evidence="1" id="KW-0472">Membrane</keyword>
<dbReference type="AlphaFoldDB" id="A0A2L2XG33"/>
<dbReference type="OrthoDB" id="9814556at2"/>
<keyword evidence="3" id="KW-1185">Reference proteome</keyword>
<feature type="transmembrane region" description="Helical" evidence="1">
    <location>
        <begin position="57"/>
        <end position="77"/>
    </location>
</feature>
<gene>
    <name evidence="2" type="ORF">DCCM_4215</name>
</gene>
<keyword evidence="1" id="KW-1133">Transmembrane helix</keyword>
<keyword evidence="1" id="KW-0812">Transmembrane</keyword>
<evidence type="ECO:0000313" key="2">
    <source>
        <dbReference type="EMBL" id="GBF35092.1"/>
    </source>
</evidence>
<comment type="caution">
    <text evidence="2">The sequence shown here is derived from an EMBL/GenBank/DDBJ whole genome shotgun (WGS) entry which is preliminary data.</text>
</comment>
<feature type="transmembrane region" description="Helical" evidence="1">
    <location>
        <begin position="154"/>
        <end position="175"/>
    </location>
</feature>
<protein>
    <submittedName>
        <fullName evidence="2">Iron-sulfur flavoprotein</fullName>
    </submittedName>
</protein>
<feature type="transmembrane region" description="Helical" evidence="1">
    <location>
        <begin position="26"/>
        <end position="45"/>
    </location>
</feature>
<dbReference type="Proteomes" id="UP000239549">
    <property type="component" value="Unassembled WGS sequence"/>
</dbReference>